<protein>
    <submittedName>
        <fullName evidence="2">Glyoxalase</fullName>
    </submittedName>
</protein>
<reference evidence="2 3" key="1">
    <citation type="submission" date="2015-05" db="EMBL/GenBank/DDBJ databases">
        <title>Photobacterium galathea sp. nov.</title>
        <authorList>
            <person name="Machado H."/>
            <person name="Gram L."/>
        </authorList>
    </citation>
    <scope>NUCLEOTIDE SEQUENCE [LARGE SCALE GENOMIC DNA]</scope>
    <source>
        <strain evidence="2 3">DSM 22954</strain>
    </source>
</reference>
<dbReference type="RefSeq" id="WP_047885196.1">
    <property type="nucleotide sequence ID" value="NZ_CP071326.1"/>
</dbReference>
<dbReference type="Proteomes" id="UP000035909">
    <property type="component" value="Unassembled WGS sequence"/>
</dbReference>
<evidence type="ECO:0000313" key="2">
    <source>
        <dbReference type="EMBL" id="KLV09792.1"/>
    </source>
</evidence>
<dbReference type="InterPro" id="IPR004360">
    <property type="entry name" value="Glyas_Fos-R_dOase_dom"/>
</dbReference>
<dbReference type="SUPFAM" id="SSF54593">
    <property type="entry name" value="Glyoxalase/Bleomycin resistance protein/Dihydroxybiphenyl dioxygenase"/>
    <property type="match status" value="1"/>
</dbReference>
<dbReference type="PROSITE" id="PS51819">
    <property type="entry name" value="VOC"/>
    <property type="match status" value="1"/>
</dbReference>
<evidence type="ECO:0000313" key="3">
    <source>
        <dbReference type="Proteomes" id="UP000035909"/>
    </source>
</evidence>
<organism evidence="2 3">
    <name type="scientific">Photobacterium ganghwense</name>
    <dbReference type="NCBI Taxonomy" id="320778"/>
    <lineage>
        <taxon>Bacteria</taxon>
        <taxon>Pseudomonadati</taxon>
        <taxon>Pseudomonadota</taxon>
        <taxon>Gammaproteobacteria</taxon>
        <taxon>Vibrionales</taxon>
        <taxon>Vibrionaceae</taxon>
        <taxon>Photobacterium</taxon>
    </lineage>
</organism>
<feature type="domain" description="VOC" evidence="1">
    <location>
        <begin position="2"/>
        <end position="113"/>
    </location>
</feature>
<name>A0A0J1K5Z9_9GAMM</name>
<dbReference type="InterPro" id="IPR029068">
    <property type="entry name" value="Glyas_Bleomycin-R_OHBP_Dase"/>
</dbReference>
<accession>A0A0J1K5Z9</accession>
<dbReference type="PATRIC" id="fig|320778.3.peg.2281"/>
<sequence length="128" mass="14867">MNFNQATLAVHDIDLAVDFYKKLGLIQIVEDEHYARFSFPEGESTFSIYLDKDKKGLDCRGVVYFEHQELDGLVADLKRKGIKFEQEPIMQPYLWKEAVLSDPSGNKIKLYWAGENRLNPPWRLEQSA</sequence>
<comment type="caution">
    <text evidence="2">The sequence shown here is derived from an EMBL/GenBank/DDBJ whole genome shotgun (WGS) entry which is preliminary data.</text>
</comment>
<dbReference type="InterPro" id="IPR037523">
    <property type="entry name" value="VOC_core"/>
</dbReference>
<dbReference type="AlphaFoldDB" id="A0A0J1K5Z9"/>
<dbReference type="Pfam" id="PF00903">
    <property type="entry name" value="Glyoxalase"/>
    <property type="match status" value="1"/>
</dbReference>
<dbReference type="STRING" id="320778.ABT57_10485"/>
<proteinExistence type="predicted"/>
<gene>
    <name evidence="2" type="ORF">ABT57_10485</name>
</gene>
<evidence type="ECO:0000259" key="1">
    <source>
        <dbReference type="PROSITE" id="PS51819"/>
    </source>
</evidence>
<keyword evidence="3" id="KW-1185">Reference proteome</keyword>
<dbReference type="EMBL" id="LDOU01000008">
    <property type="protein sequence ID" value="KLV09792.1"/>
    <property type="molecule type" value="Genomic_DNA"/>
</dbReference>
<dbReference type="OrthoDB" id="9810880at2"/>
<dbReference type="Gene3D" id="3.10.180.10">
    <property type="entry name" value="2,3-Dihydroxybiphenyl 1,2-Dioxygenase, domain 1"/>
    <property type="match status" value="1"/>
</dbReference>